<dbReference type="PANTHER" id="PTHR21678">
    <property type="entry name" value="GROWTH INHIBITION AND DIFFERENTIATION RELATED PROTEIN 88"/>
    <property type="match status" value="1"/>
</dbReference>
<sequence>MSQGSAIVLSPGSAIDPGQEGLSPGSAIDPEQKPSPGSAIDPGQDFKGVKLEPGLLLNPGSGSPQIVGNLTVKEISVERISVDGSGCGEGQLSQGHLGHVTEIYDFAPSLRTEDLLGIFSEFHEGGFRIQWVDETHALGIFSSLSSGGETEQSKKWRTLTQGLPKWSEISKFHLECRFILYFPRIWVGKERPQTDSAVARRIVSHALGWRQRQQEPPGSEEFQAESLE</sequence>
<name>A0A8C9MPK3_SERCA</name>
<evidence type="ECO:0000256" key="1">
    <source>
        <dbReference type="SAM" id="MobiDB-lite"/>
    </source>
</evidence>
<dbReference type="Gene3D" id="3.30.70.330">
    <property type="match status" value="1"/>
</dbReference>
<protein>
    <submittedName>
        <fullName evidence="2">R3H domain and coiled-coil containing 1</fullName>
    </submittedName>
</protein>
<dbReference type="InterPro" id="IPR039884">
    <property type="entry name" value="R3HC1/R3HCL"/>
</dbReference>
<keyword evidence="3" id="KW-1185">Reference proteome</keyword>
<organism evidence="2 3">
    <name type="scientific">Serinus canaria</name>
    <name type="common">Island canary</name>
    <name type="synonym">Fringilla canaria</name>
    <dbReference type="NCBI Taxonomy" id="9135"/>
    <lineage>
        <taxon>Eukaryota</taxon>
        <taxon>Metazoa</taxon>
        <taxon>Chordata</taxon>
        <taxon>Craniata</taxon>
        <taxon>Vertebrata</taxon>
        <taxon>Euteleostomi</taxon>
        <taxon>Archelosauria</taxon>
        <taxon>Archosauria</taxon>
        <taxon>Dinosauria</taxon>
        <taxon>Saurischia</taxon>
        <taxon>Theropoda</taxon>
        <taxon>Coelurosauria</taxon>
        <taxon>Aves</taxon>
        <taxon>Neognathae</taxon>
        <taxon>Neoaves</taxon>
        <taxon>Telluraves</taxon>
        <taxon>Australaves</taxon>
        <taxon>Passeriformes</taxon>
        <taxon>Passeroidea</taxon>
        <taxon>Fringillidae</taxon>
        <taxon>Carduelinae</taxon>
        <taxon>Serinus</taxon>
    </lineage>
</organism>
<dbReference type="PANTHER" id="PTHR21678:SF6">
    <property type="entry name" value="R3H AND COILED-COIL DOMAIN-CONTAINING PROTEIN 1"/>
    <property type="match status" value="1"/>
</dbReference>
<feature type="region of interest" description="Disordered" evidence="1">
    <location>
        <begin position="1"/>
        <end position="45"/>
    </location>
</feature>
<dbReference type="Ensembl" id="ENSSCAT00000007211.1">
    <property type="protein sequence ID" value="ENSSCAP00000006312.1"/>
    <property type="gene ID" value="ENSSCAG00000004907.1"/>
</dbReference>
<reference evidence="2" key="2">
    <citation type="submission" date="2025-09" db="UniProtKB">
        <authorList>
            <consortium name="Ensembl"/>
        </authorList>
    </citation>
    <scope>IDENTIFICATION</scope>
</reference>
<dbReference type="Proteomes" id="UP000694409">
    <property type="component" value="Unassembled WGS sequence"/>
</dbReference>
<dbReference type="InterPro" id="IPR012677">
    <property type="entry name" value="Nucleotide-bd_a/b_plait_sf"/>
</dbReference>
<evidence type="ECO:0000313" key="2">
    <source>
        <dbReference type="Ensembl" id="ENSSCAP00000006312.1"/>
    </source>
</evidence>
<gene>
    <name evidence="2" type="primary">R3HCC1</name>
</gene>
<evidence type="ECO:0000313" key="3">
    <source>
        <dbReference type="Proteomes" id="UP000694409"/>
    </source>
</evidence>
<dbReference type="GeneTree" id="ENSGT00530000063711"/>
<dbReference type="AlphaFoldDB" id="A0A8C9MPK3"/>
<accession>A0A8C9MPK3</accession>
<reference evidence="2" key="1">
    <citation type="submission" date="2025-08" db="UniProtKB">
        <authorList>
            <consortium name="Ensembl"/>
        </authorList>
    </citation>
    <scope>IDENTIFICATION</scope>
</reference>
<proteinExistence type="predicted"/>